<name>A0AAD9MNG1_PROWI</name>
<accession>A0AAD9MNG1</accession>
<gene>
    <name evidence="2" type="ORF">QBZ16_003546</name>
</gene>
<comment type="caution">
    <text evidence="2">The sequence shown here is derived from an EMBL/GenBank/DDBJ whole genome shotgun (WGS) entry which is preliminary data.</text>
</comment>
<dbReference type="Proteomes" id="UP001255856">
    <property type="component" value="Unassembled WGS sequence"/>
</dbReference>
<evidence type="ECO:0000256" key="1">
    <source>
        <dbReference type="SAM" id="MobiDB-lite"/>
    </source>
</evidence>
<keyword evidence="3" id="KW-1185">Reference proteome</keyword>
<organism evidence="2 3">
    <name type="scientific">Prototheca wickerhamii</name>
    <dbReference type="NCBI Taxonomy" id="3111"/>
    <lineage>
        <taxon>Eukaryota</taxon>
        <taxon>Viridiplantae</taxon>
        <taxon>Chlorophyta</taxon>
        <taxon>core chlorophytes</taxon>
        <taxon>Trebouxiophyceae</taxon>
        <taxon>Chlorellales</taxon>
        <taxon>Chlorellaceae</taxon>
        <taxon>Prototheca</taxon>
    </lineage>
</organism>
<sequence length="100" mass="10795">MGKNVALKKGISVARIAGRTAPNASARVQRKLEKKKRFAEKTARLSAVVNNSVFRTNPLAAIATHLEATLPAPPPAPRNQLTKAQKRKARKASAQSNVMQ</sequence>
<proteinExistence type="predicted"/>
<evidence type="ECO:0000313" key="3">
    <source>
        <dbReference type="Proteomes" id="UP001255856"/>
    </source>
</evidence>
<reference evidence="2" key="1">
    <citation type="submission" date="2021-01" db="EMBL/GenBank/DDBJ databases">
        <authorList>
            <person name="Eckstrom K.M.E."/>
        </authorList>
    </citation>
    <scope>NUCLEOTIDE SEQUENCE</scope>
    <source>
        <strain evidence="2">UVCC 0001</strain>
    </source>
</reference>
<dbReference type="EMBL" id="JASFZW010000004">
    <property type="protein sequence ID" value="KAK2078706.1"/>
    <property type="molecule type" value="Genomic_DNA"/>
</dbReference>
<evidence type="ECO:0000313" key="2">
    <source>
        <dbReference type="EMBL" id="KAK2078706.1"/>
    </source>
</evidence>
<dbReference type="AlphaFoldDB" id="A0AAD9MNG1"/>
<feature type="region of interest" description="Disordered" evidence="1">
    <location>
        <begin position="69"/>
        <end position="100"/>
    </location>
</feature>
<protein>
    <submittedName>
        <fullName evidence="2">Uncharacterized protein</fullName>
    </submittedName>
</protein>